<feature type="transmembrane region" description="Helical" evidence="1">
    <location>
        <begin position="34"/>
        <end position="53"/>
    </location>
</feature>
<feature type="transmembrane region" description="Helical" evidence="1">
    <location>
        <begin position="65"/>
        <end position="86"/>
    </location>
</feature>
<dbReference type="Proteomes" id="UP000193920">
    <property type="component" value="Unassembled WGS sequence"/>
</dbReference>
<sequence>LFYIIMIFESLIVITTLYLAYIKRNDEHLKNDLRFLIISLYTTLLSIIFIILMDIVNINDYVTKFILFEVFYTVLSTSNHFIFFIIRPIWLYNKKVDEDHEYMKTFRSSAIVVLNSSNQKINSRASNSQYAKSSIIKNQSHTNIIINP</sequence>
<keyword evidence="1" id="KW-0812">Transmembrane</keyword>
<proteinExistence type="predicted"/>
<protein>
    <recommendedName>
        <fullName evidence="4">G-protein coupled receptors family 3 profile domain-containing protein</fullName>
    </recommendedName>
</protein>
<feature type="transmembrane region" description="Helical" evidence="1">
    <location>
        <begin position="6"/>
        <end position="22"/>
    </location>
</feature>
<evidence type="ECO:0000256" key="1">
    <source>
        <dbReference type="SAM" id="Phobius"/>
    </source>
</evidence>
<organism evidence="2 3">
    <name type="scientific">Neocallimastix californiae</name>
    <dbReference type="NCBI Taxonomy" id="1754190"/>
    <lineage>
        <taxon>Eukaryota</taxon>
        <taxon>Fungi</taxon>
        <taxon>Fungi incertae sedis</taxon>
        <taxon>Chytridiomycota</taxon>
        <taxon>Chytridiomycota incertae sedis</taxon>
        <taxon>Neocallimastigomycetes</taxon>
        <taxon>Neocallimastigales</taxon>
        <taxon>Neocallimastigaceae</taxon>
        <taxon>Neocallimastix</taxon>
    </lineage>
</organism>
<name>A0A1Y2CYM2_9FUNG</name>
<keyword evidence="3" id="KW-1185">Reference proteome</keyword>
<evidence type="ECO:0008006" key="4">
    <source>
        <dbReference type="Google" id="ProtNLM"/>
    </source>
</evidence>
<dbReference type="EMBL" id="MCOG01000094">
    <property type="protein sequence ID" value="ORY52141.1"/>
    <property type="molecule type" value="Genomic_DNA"/>
</dbReference>
<feature type="non-terminal residue" evidence="2">
    <location>
        <position position="1"/>
    </location>
</feature>
<keyword evidence="1" id="KW-1133">Transmembrane helix</keyword>
<accession>A0A1Y2CYM2</accession>
<evidence type="ECO:0000313" key="3">
    <source>
        <dbReference type="Proteomes" id="UP000193920"/>
    </source>
</evidence>
<gene>
    <name evidence="2" type="ORF">LY90DRAFT_702754</name>
</gene>
<keyword evidence="1" id="KW-0472">Membrane</keyword>
<dbReference type="AlphaFoldDB" id="A0A1Y2CYM2"/>
<reference evidence="2 3" key="1">
    <citation type="submission" date="2016-08" db="EMBL/GenBank/DDBJ databases">
        <title>A Parts List for Fungal Cellulosomes Revealed by Comparative Genomics.</title>
        <authorList>
            <consortium name="DOE Joint Genome Institute"/>
            <person name="Haitjema C.H."/>
            <person name="Gilmore S.P."/>
            <person name="Henske J.K."/>
            <person name="Solomon K.V."/>
            <person name="De Groot R."/>
            <person name="Kuo A."/>
            <person name="Mondo S.J."/>
            <person name="Salamov A.A."/>
            <person name="Labutti K."/>
            <person name="Zhao Z."/>
            <person name="Chiniquy J."/>
            <person name="Barry K."/>
            <person name="Brewer H.M."/>
            <person name="Purvine S.O."/>
            <person name="Wright A.T."/>
            <person name="Boxma B."/>
            <person name="Van Alen T."/>
            <person name="Hackstein J.H."/>
            <person name="Baker S.E."/>
            <person name="Grigoriev I.V."/>
            <person name="O'Malley M.A."/>
        </authorList>
    </citation>
    <scope>NUCLEOTIDE SEQUENCE [LARGE SCALE GENOMIC DNA]</scope>
    <source>
        <strain evidence="2 3">G1</strain>
    </source>
</reference>
<evidence type="ECO:0000313" key="2">
    <source>
        <dbReference type="EMBL" id="ORY52141.1"/>
    </source>
</evidence>
<comment type="caution">
    <text evidence="2">The sequence shown here is derived from an EMBL/GenBank/DDBJ whole genome shotgun (WGS) entry which is preliminary data.</text>
</comment>